<keyword evidence="5 8" id="KW-1133">Transmembrane helix</keyword>
<dbReference type="RefSeq" id="WP_153479626.1">
    <property type="nucleotide sequence ID" value="NZ_VWNA01000001.1"/>
</dbReference>
<protein>
    <submittedName>
        <fullName evidence="10">Na+/H+ antiporter subunit D</fullName>
    </submittedName>
</protein>
<evidence type="ECO:0000256" key="4">
    <source>
        <dbReference type="ARBA" id="ARBA00022692"/>
    </source>
</evidence>
<gene>
    <name evidence="10" type="ORF">F0357_06640</name>
</gene>
<comment type="similarity">
    <text evidence="2">Belongs to the CPA3 antiporters (TC 2.A.63) subunit D family.</text>
</comment>
<feature type="transmembrane region" description="Helical" evidence="8">
    <location>
        <begin position="91"/>
        <end position="117"/>
    </location>
</feature>
<evidence type="ECO:0000256" key="5">
    <source>
        <dbReference type="ARBA" id="ARBA00022989"/>
    </source>
</evidence>
<dbReference type="InterPro" id="IPR050586">
    <property type="entry name" value="CPA3_Na-H_Antiporter_D"/>
</dbReference>
<evidence type="ECO:0000256" key="1">
    <source>
        <dbReference type="ARBA" id="ARBA00004651"/>
    </source>
</evidence>
<comment type="subcellular location">
    <subcellularLocation>
        <location evidence="1">Cell membrane</location>
        <topology evidence="1">Multi-pass membrane protein</topology>
    </subcellularLocation>
    <subcellularLocation>
        <location evidence="7">Membrane</location>
        <topology evidence="7">Multi-pass membrane protein</topology>
    </subcellularLocation>
</comment>
<feature type="transmembrane region" description="Helical" evidence="8">
    <location>
        <begin position="224"/>
        <end position="248"/>
    </location>
</feature>
<sequence length="521" mass="53783">MALGAGEAVDLAKAMNLAATPLRDWLVIVPVVLPIVAGAVCVMLRNAWRLQPIIAIAVLILVAAADATLLARTLAEGPVVMVMGRWLPPFGIAFTVDALGALFALVAALVTLAGALNGIVDIGEKRRRFGFYPFLLLMSAGVSGSFLTGDLFNLYVWFEVLLIASFGLLVLGGEPRQVDGTVKYGFLNLIATTLFLIAIGYLYGLVGTLNMADIALKVRALPEGAPIATIAALFVVAFGMKAAAFPVNAWLPASYHTPKITVAAVFAGLLTKVGAYALLRVLVMLMPAERVVLADLIAVVAALTMLTGALFALAQAEIRRALGFLVISGIGYIFAGLAIGGTAGLSGATFYAVHSMLAMSAAYLAVGAVERYAGTSMLGEVGGLWRAMPLFAALFLVVSFAIAGLPPFSGFWPKAMLVSAALDGEWPWLAAAMLGAGFLSTLALGRIWLIAFWKPAPAGFTPHGAAGASVPAATLAGLGGLTLLVVVIGLAPEPLAALARRAAAGLIDPAAYLNAVFPGGR</sequence>
<feature type="domain" description="NADH:quinone oxidoreductase/Mrp antiporter transmembrane" evidence="9">
    <location>
        <begin position="149"/>
        <end position="439"/>
    </location>
</feature>
<feature type="transmembrane region" description="Helical" evidence="8">
    <location>
        <begin position="154"/>
        <end position="172"/>
    </location>
</feature>
<dbReference type="GO" id="GO:0042773">
    <property type="term" value="P:ATP synthesis coupled electron transport"/>
    <property type="evidence" value="ECO:0007669"/>
    <property type="project" value="InterPro"/>
</dbReference>
<keyword evidence="11" id="KW-1185">Reference proteome</keyword>
<feature type="transmembrane region" description="Helical" evidence="8">
    <location>
        <begin position="291"/>
        <end position="314"/>
    </location>
</feature>
<feature type="transmembrane region" description="Helical" evidence="8">
    <location>
        <begin position="428"/>
        <end position="453"/>
    </location>
</feature>
<feature type="transmembrane region" description="Helical" evidence="8">
    <location>
        <begin position="349"/>
        <end position="369"/>
    </location>
</feature>
<dbReference type="GO" id="GO:0005886">
    <property type="term" value="C:plasma membrane"/>
    <property type="evidence" value="ECO:0007669"/>
    <property type="project" value="UniProtKB-SubCell"/>
</dbReference>
<dbReference type="EMBL" id="VWNA01000001">
    <property type="protein sequence ID" value="MQT12345.1"/>
    <property type="molecule type" value="Genomic_DNA"/>
</dbReference>
<accession>A0A6A7Y0S1</accession>
<feature type="transmembrane region" description="Helical" evidence="8">
    <location>
        <begin position="184"/>
        <end position="204"/>
    </location>
</feature>
<evidence type="ECO:0000256" key="7">
    <source>
        <dbReference type="RuleBase" id="RU000320"/>
    </source>
</evidence>
<evidence type="ECO:0000313" key="10">
    <source>
        <dbReference type="EMBL" id="MQT12345.1"/>
    </source>
</evidence>
<organism evidence="10 11">
    <name type="scientific">Segnochrobactrum spirostomi</name>
    <dbReference type="NCBI Taxonomy" id="2608987"/>
    <lineage>
        <taxon>Bacteria</taxon>
        <taxon>Pseudomonadati</taxon>
        <taxon>Pseudomonadota</taxon>
        <taxon>Alphaproteobacteria</taxon>
        <taxon>Hyphomicrobiales</taxon>
        <taxon>Segnochrobactraceae</taxon>
        <taxon>Segnochrobactrum</taxon>
    </lineage>
</organism>
<keyword evidence="6 8" id="KW-0472">Membrane</keyword>
<comment type="caution">
    <text evidence="10">The sequence shown here is derived from an EMBL/GenBank/DDBJ whole genome shotgun (WGS) entry which is preliminary data.</text>
</comment>
<dbReference type="PANTHER" id="PTHR42703:SF1">
    <property type="entry name" value="NA(+)_H(+) ANTIPORTER SUBUNIT D1"/>
    <property type="match status" value="1"/>
</dbReference>
<feature type="transmembrane region" description="Helical" evidence="8">
    <location>
        <begin position="260"/>
        <end position="279"/>
    </location>
</feature>
<feature type="transmembrane region" description="Helical" evidence="8">
    <location>
        <begin position="321"/>
        <end position="343"/>
    </location>
</feature>
<evidence type="ECO:0000256" key="8">
    <source>
        <dbReference type="SAM" id="Phobius"/>
    </source>
</evidence>
<reference evidence="10 11" key="1">
    <citation type="submission" date="2019-09" db="EMBL/GenBank/DDBJ databases">
        <title>Segnochrobactrum spirostomi gen. nov., sp. nov., isolated from the ciliate Spirostomum cf. yagiui and description of a novel family, Segnochrobactraceae fam. nov. within the order Rhizobiales of the class Alphaproteobacteria.</title>
        <authorList>
            <person name="Akter S."/>
            <person name="Shazib S.U.A."/>
            <person name="Shin M.K."/>
        </authorList>
    </citation>
    <scope>NUCLEOTIDE SEQUENCE [LARGE SCALE GENOMIC DNA]</scope>
    <source>
        <strain evidence="10 11">Sp-1</strain>
    </source>
</reference>
<dbReference type="NCBIfam" id="NF009306">
    <property type="entry name" value="PRK12663.1"/>
    <property type="match status" value="1"/>
</dbReference>
<proteinExistence type="inferred from homology"/>
<dbReference type="Proteomes" id="UP000332515">
    <property type="component" value="Unassembled WGS sequence"/>
</dbReference>
<evidence type="ECO:0000256" key="3">
    <source>
        <dbReference type="ARBA" id="ARBA00022475"/>
    </source>
</evidence>
<evidence type="ECO:0000256" key="2">
    <source>
        <dbReference type="ARBA" id="ARBA00005346"/>
    </source>
</evidence>
<dbReference type="PRINTS" id="PR01437">
    <property type="entry name" value="NUOXDRDTASE4"/>
</dbReference>
<dbReference type="AlphaFoldDB" id="A0A6A7Y0S1"/>
<evidence type="ECO:0000313" key="11">
    <source>
        <dbReference type="Proteomes" id="UP000332515"/>
    </source>
</evidence>
<keyword evidence="4 7" id="KW-0812">Transmembrane</keyword>
<feature type="transmembrane region" description="Helical" evidence="8">
    <location>
        <begin position="25"/>
        <end position="44"/>
    </location>
</feature>
<dbReference type="Pfam" id="PF00361">
    <property type="entry name" value="Proton_antipo_M"/>
    <property type="match status" value="1"/>
</dbReference>
<keyword evidence="3" id="KW-1003">Cell membrane</keyword>
<name>A0A6A7Y0S1_9HYPH</name>
<dbReference type="InterPro" id="IPR003918">
    <property type="entry name" value="NADH_UbQ_OxRdtase"/>
</dbReference>
<evidence type="ECO:0000256" key="6">
    <source>
        <dbReference type="ARBA" id="ARBA00023136"/>
    </source>
</evidence>
<dbReference type="InterPro" id="IPR001750">
    <property type="entry name" value="ND/Mrp_TM"/>
</dbReference>
<feature type="transmembrane region" description="Helical" evidence="8">
    <location>
        <begin position="53"/>
        <end position="71"/>
    </location>
</feature>
<feature type="transmembrane region" description="Helical" evidence="8">
    <location>
        <begin position="390"/>
        <end position="408"/>
    </location>
</feature>
<evidence type="ECO:0000259" key="9">
    <source>
        <dbReference type="Pfam" id="PF00361"/>
    </source>
</evidence>
<feature type="transmembrane region" description="Helical" evidence="8">
    <location>
        <begin position="129"/>
        <end position="148"/>
    </location>
</feature>
<dbReference type="PANTHER" id="PTHR42703">
    <property type="entry name" value="NADH DEHYDROGENASE"/>
    <property type="match status" value="1"/>
</dbReference>
<dbReference type="GO" id="GO:0008137">
    <property type="term" value="F:NADH dehydrogenase (ubiquinone) activity"/>
    <property type="evidence" value="ECO:0007669"/>
    <property type="project" value="InterPro"/>
</dbReference>
<feature type="transmembrane region" description="Helical" evidence="8">
    <location>
        <begin position="465"/>
        <end position="491"/>
    </location>
</feature>